<keyword evidence="3" id="KW-1185">Reference proteome</keyword>
<organism evidence="2 3">
    <name type="scientific">Trichomonascus ciferrii</name>
    <dbReference type="NCBI Taxonomy" id="44093"/>
    <lineage>
        <taxon>Eukaryota</taxon>
        <taxon>Fungi</taxon>
        <taxon>Dikarya</taxon>
        <taxon>Ascomycota</taxon>
        <taxon>Saccharomycotina</taxon>
        <taxon>Dipodascomycetes</taxon>
        <taxon>Dipodascales</taxon>
        <taxon>Trichomonascaceae</taxon>
        <taxon>Trichomonascus</taxon>
        <taxon>Trichomonascus ciferrii complex</taxon>
    </lineage>
</organism>
<dbReference type="InterPro" id="IPR021475">
    <property type="entry name" value="Pants/Emi1-like"/>
</dbReference>
<accession>A0A642UXX6</accession>
<reference evidence="2" key="1">
    <citation type="journal article" date="2019" name="G3 (Bethesda)">
        <title>Genome Assemblies of Two Rare Opportunistic Yeast Pathogens: Diutina rugosa (syn. Candida rugosa) and Trichomonascus ciferrii (syn. Candida ciferrii).</title>
        <authorList>
            <person name="Mixao V."/>
            <person name="Saus E."/>
            <person name="Hansen A.P."/>
            <person name="Lass-Florl C."/>
            <person name="Gabaldon T."/>
        </authorList>
    </citation>
    <scope>NUCLEOTIDE SEQUENCE</scope>
    <source>
        <strain evidence="2">CBS 4856</strain>
    </source>
</reference>
<protein>
    <recommendedName>
        <fullName evidence="4">Early meiotic induction protein 1</fullName>
    </recommendedName>
</protein>
<dbReference type="VEuPathDB" id="FungiDB:TRICI_004996"/>
<evidence type="ECO:0008006" key="4">
    <source>
        <dbReference type="Google" id="ProtNLM"/>
    </source>
</evidence>
<name>A0A642UXX6_9ASCO</name>
<dbReference type="OrthoDB" id="2017405at2759"/>
<dbReference type="Proteomes" id="UP000761534">
    <property type="component" value="Unassembled WGS sequence"/>
</dbReference>
<dbReference type="AlphaFoldDB" id="A0A642UXX6"/>
<dbReference type="PANTHER" id="PTHR28052">
    <property type="entry name" value="UPF0545 PROTEIN C22ORF39"/>
    <property type="match status" value="1"/>
</dbReference>
<feature type="region of interest" description="Disordered" evidence="1">
    <location>
        <begin position="97"/>
        <end position="126"/>
    </location>
</feature>
<feature type="compositionally biased region" description="Basic and acidic residues" evidence="1">
    <location>
        <begin position="111"/>
        <end position="126"/>
    </location>
</feature>
<evidence type="ECO:0000313" key="2">
    <source>
        <dbReference type="EMBL" id="KAA8907417.1"/>
    </source>
</evidence>
<proteinExistence type="predicted"/>
<gene>
    <name evidence="2" type="ORF">TRICI_004996</name>
</gene>
<dbReference type="EMBL" id="SWFS01000380">
    <property type="protein sequence ID" value="KAA8907417.1"/>
    <property type="molecule type" value="Genomic_DNA"/>
</dbReference>
<evidence type="ECO:0000313" key="3">
    <source>
        <dbReference type="Proteomes" id="UP000761534"/>
    </source>
</evidence>
<comment type="caution">
    <text evidence="2">The sequence shown here is derived from an EMBL/GenBank/DDBJ whole genome shotgun (WGS) entry which is preliminary data.</text>
</comment>
<dbReference type="Pfam" id="PF11326">
    <property type="entry name" value="PANTS-like"/>
    <property type="match status" value="1"/>
</dbReference>
<dbReference type="PANTHER" id="PTHR28052:SF1">
    <property type="entry name" value="UPF0545 PROTEIN C22ORF39"/>
    <property type="match status" value="1"/>
</dbReference>
<evidence type="ECO:0000256" key="1">
    <source>
        <dbReference type="SAM" id="MobiDB-lite"/>
    </source>
</evidence>
<sequence length="126" mass="15058">MKEEFDDIEKRIEESVVEKDNGEYSLTSFPTEMSCTQAFDELYACYSIGGQFRNLYRYGEMNNCKEKREKMKFCLFVKLNGEEEKKRQIAEFYKRDLAKKQSQHGSSENIWSRRKEPLPPKPFLEE</sequence>